<dbReference type="GO" id="GO:0005737">
    <property type="term" value="C:cytoplasm"/>
    <property type="evidence" value="ECO:0007669"/>
    <property type="project" value="TreeGrafter"/>
</dbReference>
<dbReference type="SMART" id="SM00358">
    <property type="entry name" value="DSRM"/>
    <property type="match status" value="1"/>
</dbReference>
<dbReference type="GO" id="GO:0000049">
    <property type="term" value="F:tRNA binding"/>
    <property type="evidence" value="ECO:0007669"/>
    <property type="project" value="InterPro"/>
</dbReference>
<dbReference type="CDD" id="cd19871">
    <property type="entry name" value="DSRM_DUS2L"/>
    <property type="match status" value="1"/>
</dbReference>
<dbReference type="Pfam" id="PF01207">
    <property type="entry name" value="Dus"/>
    <property type="match status" value="1"/>
</dbReference>
<name>A0A482WN42_LAOST</name>
<sequence length="446" mass="50630">MGSKKKLTFDNKKILAPMVRIGTLPMRLLCLDYGCDIVYTEEIIDYRLIRSERVVNDLLGTVDFIDKSDGSLVFRTCDMEKDRVVLQLGTADAQRALAAAKLVVNDVAGIDVNMGCPKEFSVKGGMGSALLSKPDIAEDIMRTLVENLPCTVTCKVRIFPDIESSLQFCQRMADCGIDAIAIHGRRKEERPQNENHNDFIRILAIGLTIPVIANGGSLVIDSYEDLDSFREETGSSSVMIARAAQWNCSIFRKSGKLPVDEVITAYLKYCVDYDNPTSNCKYCVQNMLREFQHSPKGMAFLESHTLEDICSLWDLGEYCKMKQSEYRNRGILCRREAMPEGVKRNLAEEGVVEMKCAFLRHLFQNNDLPKTQLLTWTRKKFLRTPIYETEQYDKRFRSIVSVNNSKYSSSFWEKNKRWSEQAAALVALCSLNVIDAEPLRRKGALR</sequence>
<dbReference type="InterPro" id="IPR018517">
    <property type="entry name" value="tRNA_hU_synthase_CS"/>
</dbReference>
<dbReference type="SUPFAM" id="SSF51395">
    <property type="entry name" value="FMN-linked oxidoreductases"/>
    <property type="match status" value="1"/>
</dbReference>
<proteinExistence type="predicted"/>
<dbReference type="PROSITE" id="PS01136">
    <property type="entry name" value="UPF0034"/>
    <property type="match status" value="1"/>
</dbReference>
<dbReference type="EMBL" id="QKKF02030719">
    <property type="protein sequence ID" value="RZF34686.1"/>
    <property type="molecule type" value="Genomic_DNA"/>
</dbReference>
<gene>
    <name evidence="7" type="ORF">LSTR_LSTR002768</name>
</gene>
<evidence type="ECO:0000256" key="5">
    <source>
        <dbReference type="ARBA" id="ARBA00023002"/>
    </source>
</evidence>
<evidence type="ECO:0000256" key="4">
    <source>
        <dbReference type="ARBA" id="ARBA00022694"/>
    </source>
</evidence>
<organism evidence="7 8">
    <name type="scientific">Laodelphax striatellus</name>
    <name type="common">Small brown planthopper</name>
    <name type="synonym">Delphax striatella</name>
    <dbReference type="NCBI Taxonomy" id="195883"/>
    <lineage>
        <taxon>Eukaryota</taxon>
        <taxon>Metazoa</taxon>
        <taxon>Ecdysozoa</taxon>
        <taxon>Arthropoda</taxon>
        <taxon>Hexapoda</taxon>
        <taxon>Insecta</taxon>
        <taxon>Pterygota</taxon>
        <taxon>Neoptera</taxon>
        <taxon>Paraneoptera</taxon>
        <taxon>Hemiptera</taxon>
        <taxon>Auchenorrhyncha</taxon>
        <taxon>Fulgoroidea</taxon>
        <taxon>Delphacidae</taxon>
        <taxon>Criomorphinae</taxon>
        <taxon>Laodelphax</taxon>
    </lineage>
</organism>
<dbReference type="SMR" id="A0A482WN42"/>
<dbReference type="InterPro" id="IPR052582">
    <property type="entry name" value="tRNA-DUS-like"/>
</dbReference>
<dbReference type="CDD" id="cd02801">
    <property type="entry name" value="DUS_like_FMN"/>
    <property type="match status" value="1"/>
</dbReference>
<comment type="caution">
    <text evidence="7">The sequence shown here is derived from an EMBL/GenBank/DDBJ whole genome shotgun (WGS) entry which is preliminary data.</text>
</comment>
<feature type="domain" description="DRBM" evidence="6">
    <location>
        <begin position="369"/>
        <end position="432"/>
    </location>
</feature>
<comment type="cofactor">
    <cofactor evidence="1">
        <name>FMN</name>
        <dbReference type="ChEBI" id="CHEBI:58210"/>
    </cofactor>
</comment>
<keyword evidence="3" id="KW-0288">FMN</keyword>
<accession>A0A482WN42</accession>
<dbReference type="InterPro" id="IPR035587">
    <property type="entry name" value="DUS-like_FMN-bd"/>
</dbReference>
<dbReference type="GO" id="GO:0010468">
    <property type="term" value="P:regulation of gene expression"/>
    <property type="evidence" value="ECO:0007669"/>
    <property type="project" value="UniProtKB-ARBA"/>
</dbReference>
<keyword evidence="4" id="KW-0819">tRNA processing</keyword>
<dbReference type="GO" id="GO:0017150">
    <property type="term" value="F:tRNA dihydrouridine synthase activity"/>
    <property type="evidence" value="ECO:0007669"/>
    <property type="project" value="InterPro"/>
</dbReference>
<dbReference type="OrthoDB" id="10262250at2759"/>
<dbReference type="Gene3D" id="3.20.20.70">
    <property type="entry name" value="Aldolase class I"/>
    <property type="match status" value="1"/>
</dbReference>
<reference evidence="7 8" key="1">
    <citation type="journal article" date="2017" name="Gigascience">
        <title>Genome sequence of the small brown planthopper, Laodelphax striatellus.</title>
        <authorList>
            <person name="Zhu J."/>
            <person name="Jiang F."/>
            <person name="Wang X."/>
            <person name="Yang P."/>
            <person name="Bao Y."/>
            <person name="Zhao W."/>
            <person name="Wang W."/>
            <person name="Lu H."/>
            <person name="Wang Q."/>
            <person name="Cui N."/>
            <person name="Li J."/>
            <person name="Chen X."/>
            <person name="Luo L."/>
            <person name="Yu J."/>
            <person name="Kang L."/>
            <person name="Cui F."/>
        </authorList>
    </citation>
    <scope>NUCLEOTIDE SEQUENCE [LARGE SCALE GENOMIC DNA]</scope>
    <source>
        <strain evidence="7">Lst14</strain>
    </source>
</reference>
<dbReference type="GO" id="GO:0050660">
    <property type="term" value="F:flavin adenine dinucleotide binding"/>
    <property type="evidence" value="ECO:0007669"/>
    <property type="project" value="InterPro"/>
</dbReference>
<dbReference type="InterPro" id="IPR044463">
    <property type="entry name" value="DUS2_DSRM"/>
</dbReference>
<evidence type="ECO:0000256" key="2">
    <source>
        <dbReference type="ARBA" id="ARBA00022630"/>
    </source>
</evidence>
<keyword evidence="5" id="KW-0560">Oxidoreductase</keyword>
<dbReference type="AlphaFoldDB" id="A0A482WN42"/>
<evidence type="ECO:0000256" key="1">
    <source>
        <dbReference type="ARBA" id="ARBA00001917"/>
    </source>
</evidence>
<dbReference type="STRING" id="195883.A0A482WN42"/>
<dbReference type="SUPFAM" id="SSF54768">
    <property type="entry name" value="dsRNA-binding domain-like"/>
    <property type="match status" value="1"/>
</dbReference>
<dbReference type="InParanoid" id="A0A482WN42"/>
<evidence type="ECO:0000256" key="3">
    <source>
        <dbReference type="ARBA" id="ARBA00022643"/>
    </source>
</evidence>
<protein>
    <recommendedName>
        <fullName evidence="6">DRBM domain-containing protein</fullName>
    </recommendedName>
</protein>
<dbReference type="InterPro" id="IPR013785">
    <property type="entry name" value="Aldolase_TIM"/>
</dbReference>
<dbReference type="PANTHER" id="PTHR45936:SF1">
    <property type="entry name" value="TRNA-DIHYDROURIDINE(20) SYNTHASE [NAD(P)+]-LIKE"/>
    <property type="match status" value="1"/>
</dbReference>
<dbReference type="Gene3D" id="3.30.160.20">
    <property type="match status" value="1"/>
</dbReference>
<evidence type="ECO:0000313" key="8">
    <source>
        <dbReference type="Proteomes" id="UP000291343"/>
    </source>
</evidence>
<dbReference type="FunCoup" id="A0A482WN42">
    <property type="interactions" value="1175"/>
</dbReference>
<keyword evidence="8" id="KW-1185">Reference proteome</keyword>
<keyword evidence="2" id="KW-0285">Flavoprotein</keyword>
<dbReference type="InterPro" id="IPR014720">
    <property type="entry name" value="dsRBD_dom"/>
</dbReference>
<evidence type="ECO:0000259" key="6">
    <source>
        <dbReference type="SMART" id="SM00358"/>
    </source>
</evidence>
<dbReference type="Proteomes" id="UP000291343">
    <property type="component" value="Unassembled WGS sequence"/>
</dbReference>
<dbReference type="PANTHER" id="PTHR45936">
    <property type="entry name" value="TRNA-DIHYDROURIDINE(20) SYNTHASE [NAD(P)+]-LIKE"/>
    <property type="match status" value="1"/>
</dbReference>
<evidence type="ECO:0000313" key="7">
    <source>
        <dbReference type="EMBL" id="RZF34686.1"/>
    </source>
</evidence>